<name>A0A8H4RD01_9HELO</name>
<dbReference type="InterPro" id="IPR002347">
    <property type="entry name" value="SDR_fam"/>
</dbReference>
<dbReference type="Proteomes" id="UP000566819">
    <property type="component" value="Unassembled WGS sequence"/>
</dbReference>
<accession>A0A8H4RD01</accession>
<evidence type="ECO:0008006" key="6">
    <source>
        <dbReference type="Google" id="ProtNLM"/>
    </source>
</evidence>
<evidence type="ECO:0000313" key="5">
    <source>
        <dbReference type="Proteomes" id="UP000566819"/>
    </source>
</evidence>
<evidence type="ECO:0000313" key="4">
    <source>
        <dbReference type="EMBL" id="KAF4625942.1"/>
    </source>
</evidence>
<dbReference type="AlphaFoldDB" id="A0A8H4RD01"/>
<evidence type="ECO:0000256" key="1">
    <source>
        <dbReference type="ARBA" id="ARBA00006484"/>
    </source>
</evidence>
<dbReference type="SUPFAM" id="SSF51735">
    <property type="entry name" value="NAD(P)-binding Rossmann-fold domains"/>
    <property type="match status" value="1"/>
</dbReference>
<keyword evidence="3" id="KW-0560">Oxidoreductase</keyword>
<dbReference type="GO" id="GO:0016491">
    <property type="term" value="F:oxidoreductase activity"/>
    <property type="evidence" value="ECO:0007669"/>
    <property type="project" value="UniProtKB-KW"/>
</dbReference>
<evidence type="ECO:0000256" key="2">
    <source>
        <dbReference type="ARBA" id="ARBA00022857"/>
    </source>
</evidence>
<dbReference type="Pfam" id="PF00106">
    <property type="entry name" value="adh_short"/>
    <property type="match status" value="1"/>
</dbReference>
<keyword evidence="2" id="KW-0521">NADP</keyword>
<dbReference type="EMBL" id="JAAMPI010001260">
    <property type="protein sequence ID" value="KAF4625942.1"/>
    <property type="molecule type" value="Genomic_DNA"/>
</dbReference>
<sequence length="327" mass="35245">MPHVSAISAFFPPAPTFTDKDLPSLISKVYIVTGAASGVGYETAKILYSAGATVYIGARSASRCKGAIVKIEAETSALDASKKGRLESLIVDLADLATVKVGAGEFLARETRLDGLIHNAGVMEPPAGSKDKFGRDLEMSTNCLGPYLLTLLLKPVLVNTASSPKTTPFSVRVVFVTSMLQRSIPTGGMNFQSDGTPKILSGFMANYMQTKVGCAWLSMKFAQRLGEKKILSLSLHPGLMKTELQRDSPPPMRLIMSVVCKPPVYGAYSEIYAAFSPEVTAEHNGGYLMAWGRIAEVPEEIVKQQGPGGNGAKFYEYCDREVQQYVN</sequence>
<dbReference type="PANTHER" id="PTHR24320:SF236">
    <property type="entry name" value="SHORT-CHAIN DEHYDROGENASE-RELATED"/>
    <property type="match status" value="1"/>
</dbReference>
<dbReference type="InterPro" id="IPR036291">
    <property type="entry name" value="NAD(P)-bd_dom_sf"/>
</dbReference>
<gene>
    <name evidence="4" type="ORF">G7Y89_g12222</name>
</gene>
<proteinExistence type="inferred from homology"/>
<reference evidence="4 5" key="1">
    <citation type="submission" date="2020-03" db="EMBL/GenBank/DDBJ databases">
        <title>Draft Genome Sequence of Cudoniella acicularis.</title>
        <authorList>
            <person name="Buettner E."/>
            <person name="Kellner H."/>
        </authorList>
    </citation>
    <scope>NUCLEOTIDE SEQUENCE [LARGE SCALE GENOMIC DNA]</scope>
    <source>
        <strain evidence="4 5">DSM 108380</strain>
    </source>
</reference>
<comment type="caution">
    <text evidence="4">The sequence shown here is derived from an EMBL/GenBank/DDBJ whole genome shotgun (WGS) entry which is preliminary data.</text>
</comment>
<dbReference type="PANTHER" id="PTHR24320">
    <property type="entry name" value="RETINOL DEHYDROGENASE"/>
    <property type="match status" value="1"/>
</dbReference>
<evidence type="ECO:0000256" key="3">
    <source>
        <dbReference type="ARBA" id="ARBA00023002"/>
    </source>
</evidence>
<keyword evidence="5" id="KW-1185">Reference proteome</keyword>
<dbReference type="Gene3D" id="3.40.50.720">
    <property type="entry name" value="NAD(P)-binding Rossmann-like Domain"/>
    <property type="match status" value="1"/>
</dbReference>
<dbReference type="PRINTS" id="PR00081">
    <property type="entry name" value="GDHRDH"/>
</dbReference>
<dbReference type="OrthoDB" id="191139at2759"/>
<organism evidence="4 5">
    <name type="scientific">Cudoniella acicularis</name>
    <dbReference type="NCBI Taxonomy" id="354080"/>
    <lineage>
        <taxon>Eukaryota</taxon>
        <taxon>Fungi</taxon>
        <taxon>Dikarya</taxon>
        <taxon>Ascomycota</taxon>
        <taxon>Pezizomycotina</taxon>
        <taxon>Leotiomycetes</taxon>
        <taxon>Helotiales</taxon>
        <taxon>Tricladiaceae</taxon>
        <taxon>Cudoniella</taxon>
    </lineage>
</organism>
<protein>
    <recommendedName>
        <fullName evidence="6">Short-chain dehydrogenase</fullName>
    </recommendedName>
</protein>
<comment type="similarity">
    <text evidence="1">Belongs to the short-chain dehydrogenases/reductases (SDR) family.</text>
</comment>